<dbReference type="InterPro" id="IPR025857">
    <property type="entry name" value="MacB_PCD"/>
</dbReference>
<keyword evidence="2" id="KW-1003">Cell membrane</keyword>
<evidence type="ECO:0000259" key="8">
    <source>
        <dbReference type="Pfam" id="PF12704"/>
    </source>
</evidence>
<dbReference type="InterPro" id="IPR050250">
    <property type="entry name" value="Macrolide_Exporter_MacB"/>
</dbReference>
<dbReference type="GO" id="GO:0005886">
    <property type="term" value="C:plasma membrane"/>
    <property type="evidence" value="ECO:0007669"/>
    <property type="project" value="UniProtKB-SubCell"/>
</dbReference>
<evidence type="ECO:0000256" key="5">
    <source>
        <dbReference type="ARBA" id="ARBA00023136"/>
    </source>
</evidence>
<evidence type="ECO:0000256" key="6">
    <source>
        <dbReference type="SAM" id="Phobius"/>
    </source>
</evidence>
<feature type="transmembrane region" description="Helical" evidence="6">
    <location>
        <begin position="21"/>
        <end position="40"/>
    </location>
</feature>
<evidence type="ECO:0000256" key="2">
    <source>
        <dbReference type="ARBA" id="ARBA00022475"/>
    </source>
</evidence>
<comment type="subcellular location">
    <subcellularLocation>
        <location evidence="1">Cell membrane</location>
        <topology evidence="1">Multi-pass membrane protein</topology>
    </subcellularLocation>
</comment>
<evidence type="ECO:0000256" key="1">
    <source>
        <dbReference type="ARBA" id="ARBA00004651"/>
    </source>
</evidence>
<dbReference type="GO" id="GO:0022857">
    <property type="term" value="F:transmembrane transporter activity"/>
    <property type="evidence" value="ECO:0007669"/>
    <property type="project" value="TreeGrafter"/>
</dbReference>
<accession>A0A0C1MUF5</accession>
<sequence>MKDALHLAWQGFKQKSKLTTLMIVNLVIGITLLLTMSTIIDQSGRSAMSHKLNELNHISLNYMDSEFDRRHALRTPPMTYRDAQALSIAFEQKEVSLENLSFNYTTSFILDLSDNSARPLDATGSAVDEHFFAIMDAPFLFGSPWPENMNDSAIIVLEKKANDHLFAGQNSVGKFVVINNQQLEVVGVVDLSHHTFRFQNNSFSNRENDLAFIPLDHAMANNLPRVGYMPCMTKEEPLRTQFRQSNMTGLKSAECGFLHAWAQVSTDNAQQQLDELTLWLRNYTQQQMSQGRFPHSEPYYVQSLKLLHDTIYSFMDWERVYLNFAYLLFAITLVNTVGILLAKNQHRAKLVSLYRALGANRMYIIKLQVIELLIGATIAITLGLVGAQLGLYVMYLLAMYSMDYVGVAEQVQRLYNMDIWFAFKAALSIYATILIAGLFPIITASRITPASQLRG</sequence>
<dbReference type="RefSeq" id="WP_039608772.1">
    <property type="nucleotide sequence ID" value="NZ_JWIC01000004.1"/>
</dbReference>
<reference evidence="9 10" key="1">
    <citation type="submission" date="2014-12" db="EMBL/GenBank/DDBJ databases">
        <title>Draft Genome Sequence of Pseudoalteromonas luteoviolacea HI1.</title>
        <authorList>
            <person name="Asahina A.Y."/>
            <person name="Hadfield M.G."/>
        </authorList>
    </citation>
    <scope>NUCLEOTIDE SEQUENCE [LARGE SCALE GENOMIC DNA]</scope>
    <source>
        <strain evidence="9 10">HI1</strain>
    </source>
</reference>
<organism evidence="9 10">
    <name type="scientific">Pseudoalteromonas luteoviolacea</name>
    <dbReference type="NCBI Taxonomy" id="43657"/>
    <lineage>
        <taxon>Bacteria</taxon>
        <taxon>Pseudomonadati</taxon>
        <taxon>Pseudomonadota</taxon>
        <taxon>Gammaproteobacteria</taxon>
        <taxon>Alteromonadales</taxon>
        <taxon>Pseudoalteromonadaceae</taxon>
        <taxon>Pseudoalteromonas</taxon>
    </lineage>
</organism>
<dbReference type="OrthoDB" id="6280401at2"/>
<dbReference type="AlphaFoldDB" id="A0A0C1MUF5"/>
<gene>
    <name evidence="9" type="ORF">JF50_07450</name>
</gene>
<name>A0A0C1MUF5_9GAMM</name>
<keyword evidence="3 6" id="KW-0812">Transmembrane</keyword>
<evidence type="ECO:0000259" key="7">
    <source>
        <dbReference type="Pfam" id="PF02687"/>
    </source>
</evidence>
<feature type="domain" description="MacB-like periplasmic core" evidence="8">
    <location>
        <begin position="19"/>
        <end position="221"/>
    </location>
</feature>
<dbReference type="PANTHER" id="PTHR30572:SF18">
    <property type="entry name" value="ABC-TYPE MACROLIDE FAMILY EXPORT SYSTEM PERMEASE COMPONENT 2"/>
    <property type="match status" value="1"/>
</dbReference>
<evidence type="ECO:0000256" key="3">
    <source>
        <dbReference type="ARBA" id="ARBA00022692"/>
    </source>
</evidence>
<feature type="domain" description="ABC3 transporter permease C-terminal" evidence="7">
    <location>
        <begin position="324"/>
        <end position="449"/>
    </location>
</feature>
<feature type="transmembrane region" description="Helical" evidence="6">
    <location>
        <begin position="419"/>
        <end position="442"/>
    </location>
</feature>
<proteinExistence type="predicted"/>
<dbReference type="Pfam" id="PF12704">
    <property type="entry name" value="MacB_PCD"/>
    <property type="match status" value="1"/>
</dbReference>
<feature type="transmembrane region" description="Helical" evidence="6">
    <location>
        <begin position="389"/>
        <end position="407"/>
    </location>
</feature>
<dbReference type="EMBL" id="JWIC01000004">
    <property type="protein sequence ID" value="KID58483.1"/>
    <property type="molecule type" value="Genomic_DNA"/>
</dbReference>
<evidence type="ECO:0000313" key="10">
    <source>
        <dbReference type="Proteomes" id="UP000031327"/>
    </source>
</evidence>
<dbReference type="PANTHER" id="PTHR30572">
    <property type="entry name" value="MEMBRANE COMPONENT OF TRANSPORTER-RELATED"/>
    <property type="match status" value="1"/>
</dbReference>
<dbReference type="Pfam" id="PF02687">
    <property type="entry name" value="FtsX"/>
    <property type="match status" value="1"/>
</dbReference>
<dbReference type="Proteomes" id="UP000031327">
    <property type="component" value="Unassembled WGS sequence"/>
</dbReference>
<feature type="transmembrane region" description="Helical" evidence="6">
    <location>
        <begin position="363"/>
        <end position="383"/>
    </location>
</feature>
<protein>
    <submittedName>
        <fullName evidence="9">Uncharacterized protein</fullName>
    </submittedName>
</protein>
<keyword evidence="5 6" id="KW-0472">Membrane</keyword>
<evidence type="ECO:0000313" key="9">
    <source>
        <dbReference type="EMBL" id="KID58483.1"/>
    </source>
</evidence>
<dbReference type="InterPro" id="IPR003838">
    <property type="entry name" value="ABC3_permease_C"/>
</dbReference>
<feature type="transmembrane region" description="Helical" evidence="6">
    <location>
        <begin position="320"/>
        <end position="342"/>
    </location>
</feature>
<comment type="caution">
    <text evidence="9">The sequence shown here is derived from an EMBL/GenBank/DDBJ whole genome shotgun (WGS) entry which is preliminary data.</text>
</comment>
<evidence type="ECO:0000256" key="4">
    <source>
        <dbReference type="ARBA" id="ARBA00022989"/>
    </source>
</evidence>
<keyword evidence="4 6" id="KW-1133">Transmembrane helix</keyword>